<keyword evidence="2" id="KW-1185">Reference proteome</keyword>
<protein>
    <submittedName>
        <fullName evidence="1">Uncharacterized protein</fullName>
    </submittedName>
</protein>
<organism evidence="1 2">
    <name type="scientific">Haloechinothrix salitolerans</name>
    <dbReference type="NCBI Taxonomy" id="926830"/>
    <lineage>
        <taxon>Bacteria</taxon>
        <taxon>Bacillati</taxon>
        <taxon>Actinomycetota</taxon>
        <taxon>Actinomycetes</taxon>
        <taxon>Pseudonocardiales</taxon>
        <taxon>Pseudonocardiaceae</taxon>
        <taxon>Haloechinothrix</taxon>
    </lineage>
</organism>
<accession>A0ABW2C331</accession>
<sequence length="56" mass="6250">MSTVKEPETWQQLIADCSDIPHTLEASPAVILPRAAPHWEVDETCEAQVADLDEYV</sequence>
<proteinExistence type="predicted"/>
<name>A0ABW2C331_9PSEU</name>
<dbReference type="RefSeq" id="WP_345397610.1">
    <property type="nucleotide sequence ID" value="NZ_BAABLA010000027.1"/>
</dbReference>
<dbReference type="Proteomes" id="UP001596337">
    <property type="component" value="Unassembled WGS sequence"/>
</dbReference>
<evidence type="ECO:0000313" key="2">
    <source>
        <dbReference type="Proteomes" id="UP001596337"/>
    </source>
</evidence>
<evidence type="ECO:0000313" key="1">
    <source>
        <dbReference type="EMBL" id="MFC6869697.1"/>
    </source>
</evidence>
<dbReference type="EMBL" id="JBHSXX010000001">
    <property type="protein sequence ID" value="MFC6869697.1"/>
    <property type="molecule type" value="Genomic_DNA"/>
</dbReference>
<reference evidence="2" key="1">
    <citation type="journal article" date="2019" name="Int. J. Syst. Evol. Microbiol.">
        <title>The Global Catalogue of Microorganisms (GCM) 10K type strain sequencing project: providing services to taxonomists for standard genome sequencing and annotation.</title>
        <authorList>
            <consortium name="The Broad Institute Genomics Platform"/>
            <consortium name="The Broad Institute Genome Sequencing Center for Infectious Disease"/>
            <person name="Wu L."/>
            <person name="Ma J."/>
        </authorList>
    </citation>
    <scope>NUCLEOTIDE SEQUENCE [LARGE SCALE GENOMIC DNA]</scope>
    <source>
        <strain evidence="2">KCTC 32255</strain>
    </source>
</reference>
<gene>
    <name evidence="1" type="ORF">ACFQGD_21380</name>
</gene>
<comment type="caution">
    <text evidence="1">The sequence shown here is derived from an EMBL/GenBank/DDBJ whole genome shotgun (WGS) entry which is preliminary data.</text>
</comment>